<accession>A0A7U2NEJ8</accession>
<evidence type="ECO:0000313" key="2">
    <source>
        <dbReference type="EMBL" id="QRE03671.1"/>
    </source>
</evidence>
<dbReference type="InterPro" id="IPR016176">
    <property type="entry name" value="Cbl-dep_enz_cat"/>
</dbReference>
<dbReference type="PANTHER" id="PTHR48101">
    <property type="entry name" value="METHYLMALONYL-COA MUTASE, MITOCHONDRIAL-RELATED"/>
    <property type="match status" value="1"/>
</dbReference>
<feature type="domain" description="Methylmalonyl-CoA mutase alpha/beta chain catalytic" evidence="1">
    <location>
        <begin position="105"/>
        <end position="419"/>
    </location>
</feature>
<reference evidence="2 3" key="1">
    <citation type="submission" date="2020-07" db="EMBL/GenBank/DDBJ databases">
        <title>Genomic characterization of Flavobacterium psychrophilum strains.</title>
        <authorList>
            <person name="Castillo D."/>
            <person name="Jorgensen J."/>
            <person name="Middelboe M."/>
        </authorList>
    </citation>
    <scope>NUCLEOTIDE SEQUENCE [LARGE SCALE GENOMIC DNA]</scope>
    <source>
        <strain evidence="2 3">FPS-R7</strain>
    </source>
</reference>
<dbReference type="InterPro" id="IPR006099">
    <property type="entry name" value="MeMalonylCoA_mutase_a/b_cat"/>
</dbReference>
<dbReference type="PANTHER" id="PTHR48101:SF1">
    <property type="entry name" value="METHYLMALONYL-COA MUTASE, LARGE SUBUNIT"/>
    <property type="match status" value="1"/>
</dbReference>
<sequence length="457" mass="52605">METNLFNDFDSLSSKQWKQQIQFELKGADYNETLVWESAEGIKVKPFYHKDEDYKKTAITTEASKVKIVQNIFVFDIEKSIRKANDSIARGAESIRFTIENEDIDLTKLLSQIAIDKIPVYLNLKFLSANFIKKTNEIAVSKNTIIHCLIDPIHQLASDGNWFETETKDNFGVLNTVSKDCKNISFININATLYQNAGANMVQQLAYTLAHTNEYFNHIQNHHHPITIEVSVGTNYFFEIAKIRALRLLFNTLAKEYNHDFDCHIIATPTKRNKTLYDYNTNMLRTTTECMSAILGGANAVANLAYDTIYHKDNEFGDRISRNQLLILKKESYFDIVNNPADGTYYIENLTAQLAEKALLLFKEIEANGGFLKQLKEGNIQKKIQESAQKEQELFDSGKEILLGTNKYPNKNDKMSHDLELFPFVKIKPRKTLITPIIQKRLAEKMEQERLEQEKNN</sequence>
<gene>
    <name evidence="2" type="ORF">H0H26_12420</name>
</gene>
<dbReference type="Proteomes" id="UP000596329">
    <property type="component" value="Chromosome"/>
</dbReference>
<dbReference type="RefSeq" id="WP_203095926.1">
    <property type="nucleotide sequence ID" value="NZ_CP059075.1"/>
</dbReference>
<name>A0A7U2NEJ8_FLAPS</name>
<dbReference type="Gene3D" id="3.20.20.240">
    <property type="entry name" value="Methylmalonyl-CoA mutase"/>
    <property type="match status" value="1"/>
</dbReference>
<proteinExistence type="predicted"/>
<dbReference type="AlphaFoldDB" id="A0A7U2NEJ8"/>
<evidence type="ECO:0000259" key="1">
    <source>
        <dbReference type="Pfam" id="PF01642"/>
    </source>
</evidence>
<dbReference type="GO" id="GO:0016866">
    <property type="term" value="F:intramolecular transferase activity"/>
    <property type="evidence" value="ECO:0007669"/>
    <property type="project" value="InterPro"/>
</dbReference>
<dbReference type="CDD" id="cd03677">
    <property type="entry name" value="MM_CoA_mutase_beta"/>
    <property type="match status" value="1"/>
</dbReference>
<dbReference type="EMBL" id="CP059075">
    <property type="protein sequence ID" value="QRE03671.1"/>
    <property type="molecule type" value="Genomic_DNA"/>
</dbReference>
<organism evidence="2 3">
    <name type="scientific">Flavobacterium psychrophilum</name>
    <dbReference type="NCBI Taxonomy" id="96345"/>
    <lineage>
        <taxon>Bacteria</taxon>
        <taxon>Pseudomonadati</taxon>
        <taxon>Bacteroidota</taxon>
        <taxon>Flavobacteriia</taxon>
        <taxon>Flavobacteriales</taxon>
        <taxon>Flavobacteriaceae</taxon>
        <taxon>Flavobacterium</taxon>
    </lineage>
</organism>
<evidence type="ECO:0000313" key="3">
    <source>
        <dbReference type="Proteomes" id="UP000596329"/>
    </source>
</evidence>
<protein>
    <submittedName>
        <fullName evidence="2">Methylmalonyl-CoA mutase</fullName>
    </submittedName>
</protein>
<dbReference type="GO" id="GO:0031419">
    <property type="term" value="F:cobalamin binding"/>
    <property type="evidence" value="ECO:0007669"/>
    <property type="project" value="InterPro"/>
</dbReference>
<dbReference type="SUPFAM" id="SSF51703">
    <property type="entry name" value="Cobalamin (vitamin B12)-dependent enzymes"/>
    <property type="match status" value="1"/>
</dbReference>
<dbReference type="Pfam" id="PF01642">
    <property type="entry name" value="MM_CoA_mutase"/>
    <property type="match status" value="1"/>
</dbReference>